<dbReference type="GO" id="GO:0061631">
    <property type="term" value="F:ubiquitin conjugating enzyme activity"/>
    <property type="evidence" value="ECO:0007669"/>
    <property type="project" value="UniProtKB-EC"/>
</dbReference>
<reference evidence="10" key="1">
    <citation type="submission" date="2023-07" db="EMBL/GenBank/DDBJ databases">
        <authorList>
            <consortium name="AG Swart"/>
            <person name="Singh M."/>
            <person name="Singh A."/>
            <person name="Seah K."/>
            <person name="Emmerich C."/>
        </authorList>
    </citation>
    <scope>NUCLEOTIDE SEQUENCE</scope>
    <source>
        <strain evidence="10">DP1</strain>
    </source>
</reference>
<keyword evidence="11" id="KW-1185">Reference proteome</keyword>
<dbReference type="Gene3D" id="3.10.110.10">
    <property type="entry name" value="Ubiquitin Conjugating Enzyme"/>
    <property type="match status" value="1"/>
</dbReference>
<keyword evidence="5 8" id="KW-0833">Ubl conjugation pathway</keyword>
<evidence type="ECO:0000256" key="5">
    <source>
        <dbReference type="ARBA" id="ARBA00022786"/>
    </source>
</evidence>
<evidence type="ECO:0000259" key="9">
    <source>
        <dbReference type="PROSITE" id="PS50127"/>
    </source>
</evidence>
<keyword evidence="3" id="KW-0808">Transferase</keyword>
<accession>A0AAD1Y0Q4</accession>
<evidence type="ECO:0000256" key="7">
    <source>
        <dbReference type="PROSITE-ProRule" id="PRU10133"/>
    </source>
</evidence>
<dbReference type="PANTHER" id="PTHR24068">
    <property type="entry name" value="UBIQUITIN-CONJUGATING ENZYME E2"/>
    <property type="match status" value="1"/>
</dbReference>
<comment type="pathway">
    <text evidence="2">Protein modification; protein ubiquitination.</text>
</comment>
<keyword evidence="6 8" id="KW-0067">ATP-binding</keyword>
<dbReference type="AlphaFoldDB" id="A0AAD1Y0Q4"/>
<name>A0AAD1Y0Q4_EUPCR</name>
<comment type="similarity">
    <text evidence="8">Belongs to the ubiquitin-conjugating enzyme family.</text>
</comment>
<proteinExistence type="inferred from homology"/>
<dbReference type="InterPro" id="IPR000608">
    <property type="entry name" value="UBC"/>
</dbReference>
<evidence type="ECO:0000256" key="1">
    <source>
        <dbReference type="ARBA" id="ARBA00000485"/>
    </source>
</evidence>
<evidence type="ECO:0000256" key="2">
    <source>
        <dbReference type="ARBA" id="ARBA00004906"/>
    </source>
</evidence>
<evidence type="ECO:0000256" key="3">
    <source>
        <dbReference type="ARBA" id="ARBA00022679"/>
    </source>
</evidence>
<protein>
    <recommendedName>
        <fullName evidence="9">UBC core domain-containing protein</fullName>
    </recommendedName>
</protein>
<gene>
    <name evidence="10" type="ORF">ECRASSUSDP1_LOCUS23846</name>
</gene>
<dbReference type="InterPro" id="IPR023313">
    <property type="entry name" value="UBQ-conjugating_AS"/>
</dbReference>
<dbReference type="SMART" id="SM00212">
    <property type="entry name" value="UBCc"/>
    <property type="match status" value="1"/>
</dbReference>
<evidence type="ECO:0000313" key="10">
    <source>
        <dbReference type="EMBL" id="CAI2382374.1"/>
    </source>
</evidence>
<dbReference type="Proteomes" id="UP001295684">
    <property type="component" value="Unassembled WGS sequence"/>
</dbReference>
<comment type="catalytic activity">
    <reaction evidence="1">
        <text>S-ubiquitinyl-[E1 ubiquitin-activating enzyme]-L-cysteine + [E2 ubiquitin-conjugating enzyme]-L-cysteine = [E1 ubiquitin-activating enzyme]-L-cysteine + S-ubiquitinyl-[E2 ubiquitin-conjugating enzyme]-L-cysteine.</text>
        <dbReference type="EC" id="2.3.2.23"/>
    </reaction>
</comment>
<dbReference type="GO" id="GO:0005524">
    <property type="term" value="F:ATP binding"/>
    <property type="evidence" value="ECO:0007669"/>
    <property type="project" value="UniProtKB-UniRule"/>
</dbReference>
<dbReference type="FunFam" id="3.10.110.10:FF:000101">
    <property type="entry name" value="Ubiquitin-conjugating enzyme E2 D2"/>
    <property type="match status" value="1"/>
</dbReference>
<dbReference type="Pfam" id="PF00179">
    <property type="entry name" value="UQ_con"/>
    <property type="match status" value="1"/>
</dbReference>
<comment type="caution">
    <text evidence="10">The sequence shown here is derived from an EMBL/GenBank/DDBJ whole genome shotgun (WGS) entry which is preliminary data.</text>
</comment>
<evidence type="ECO:0000256" key="6">
    <source>
        <dbReference type="ARBA" id="ARBA00022840"/>
    </source>
</evidence>
<dbReference type="EMBL" id="CAMPGE010024545">
    <property type="protein sequence ID" value="CAI2382374.1"/>
    <property type="molecule type" value="Genomic_DNA"/>
</dbReference>
<dbReference type="SUPFAM" id="SSF54495">
    <property type="entry name" value="UBC-like"/>
    <property type="match status" value="1"/>
</dbReference>
<organism evidence="10 11">
    <name type="scientific">Euplotes crassus</name>
    <dbReference type="NCBI Taxonomy" id="5936"/>
    <lineage>
        <taxon>Eukaryota</taxon>
        <taxon>Sar</taxon>
        <taxon>Alveolata</taxon>
        <taxon>Ciliophora</taxon>
        <taxon>Intramacronucleata</taxon>
        <taxon>Spirotrichea</taxon>
        <taxon>Hypotrichia</taxon>
        <taxon>Euplotida</taxon>
        <taxon>Euplotidae</taxon>
        <taxon>Moneuplotes</taxon>
    </lineage>
</organism>
<dbReference type="InterPro" id="IPR016135">
    <property type="entry name" value="UBQ-conjugating_enzyme/RWD"/>
</dbReference>
<sequence length="117" mass="13171">MYRWSGSIVGPADTPYEGGIFFLNIEFPGDYPFKPPKIVFTTKVYHPNINGTGSICVDILKDQWSPALTISKVLISISTLLDDPNPDDPLVPEIAQEYLNNREAYDEKAKEWTNTYG</sequence>
<keyword evidence="4 8" id="KW-0547">Nucleotide-binding</keyword>
<dbReference type="PROSITE" id="PS00183">
    <property type="entry name" value="UBC_1"/>
    <property type="match status" value="1"/>
</dbReference>
<evidence type="ECO:0000256" key="8">
    <source>
        <dbReference type="RuleBase" id="RU362109"/>
    </source>
</evidence>
<evidence type="ECO:0000256" key="4">
    <source>
        <dbReference type="ARBA" id="ARBA00022741"/>
    </source>
</evidence>
<feature type="domain" description="UBC core" evidence="9">
    <location>
        <begin position="1"/>
        <end position="117"/>
    </location>
</feature>
<evidence type="ECO:0000313" key="11">
    <source>
        <dbReference type="Proteomes" id="UP001295684"/>
    </source>
</evidence>
<feature type="active site" description="Glycyl thioester intermediate" evidence="7">
    <location>
        <position position="56"/>
    </location>
</feature>
<dbReference type="PROSITE" id="PS50127">
    <property type="entry name" value="UBC_2"/>
    <property type="match status" value="1"/>
</dbReference>